<evidence type="ECO:0000256" key="1">
    <source>
        <dbReference type="ARBA" id="ARBA00010641"/>
    </source>
</evidence>
<dbReference type="InterPro" id="IPR036388">
    <property type="entry name" value="WH-like_DNA-bd_sf"/>
</dbReference>
<comment type="caution">
    <text evidence="8">The sequence shown here is derived from an EMBL/GenBank/DDBJ whole genome shotgun (WGS) entry which is preliminary data.</text>
</comment>
<evidence type="ECO:0000313" key="8">
    <source>
        <dbReference type="EMBL" id="PZE18270.1"/>
    </source>
</evidence>
<dbReference type="CDD" id="cd06171">
    <property type="entry name" value="Sigma70_r4"/>
    <property type="match status" value="1"/>
</dbReference>
<evidence type="ECO:0000313" key="9">
    <source>
        <dbReference type="Proteomes" id="UP000249248"/>
    </source>
</evidence>
<evidence type="ECO:0000256" key="3">
    <source>
        <dbReference type="ARBA" id="ARBA00023082"/>
    </source>
</evidence>
<dbReference type="Pfam" id="PF04542">
    <property type="entry name" value="Sigma70_r2"/>
    <property type="match status" value="1"/>
</dbReference>
<dbReference type="SUPFAM" id="SSF88659">
    <property type="entry name" value="Sigma3 and sigma4 domains of RNA polymerase sigma factors"/>
    <property type="match status" value="1"/>
</dbReference>
<dbReference type="Pfam" id="PF08281">
    <property type="entry name" value="Sigma70_r4_2"/>
    <property type="match status" value="1"/>
</dbReference>
<dbReference type="EMBL" id="QKSB01000001">
    <property type="protein sequence ID" value="PZE18270.1"/>
    <property type="molecule type" value="Genomic_DNA"/>
</dbReference>
<evidence type="ECO:0000256" key="4">
    <source>
        <dbReference type="ARBA" id="ARBA00023125"/>
    </source>
</evidence>
<evidence type="ECO:0008006" key="10">
    <source>
        <dbReference type="Google" id="ProtNLM"/>
    </source>
</evidence>
<evidence type="ECO:0000256" key="2">
    <source>
        <dbReference type="ARBA" id="ARBA00023015"/>
    </source>
</evidence>
<keyword evidence="5" id="KW-0804">Transcription</keyword>
<dbReference type="InterPro" id="IPR013325">
    <property type="entry name" value="RNA_pol_sigma_r2"/>
</dbReference>
<dbReference type="Proteomes" id="UP000249248">
    <property type="component" value="Unassembled WGS sequence"/>
</dbReference>
<dbReference type="InterPro" id="IPR039425">
    <property type="entry name" value="RNA_pol_sigma-70-like"/>
</dbReference>
<organism evidence="8 9">
    <name type="scientific">Putridiphycobacter roseus</name>
    <dbReference type="NCBI Taxonomy" id="2219161"/>
    <lineage>
        <taxon>Bacteria</taxon>
        <taxon>Pseudomonadati</taxon>
        <taxon>Bacteroidota</taxon>
        <taxon>Flavobacteriia</taxon>
        <taxon>Flavobacteriales</taxon>
        <taxon>Crocinitomicaceae</taxon>
        <taxon>Putridiphycobacter</taxon>
    </lineage>
</organism>
<proteinExistence type="inferred from homology"/>
<sequence length="192" mass="22756">MIFLLKDKHKFSEDYKFVQAAQQNRSAFGYLYEKYFEKLYRYIFVKIGEKQTANDLCQAVMLKAMLNLHKYEDRGYPFSSWLYKIAGNEVNLYFRKLKKMQEVSLSPANLTALMLEVKIENPGAKSTQEVVIDLMNELETAQAEMIELRFFLGFSFKEMAHYYQVSEANVKMKLYRLLKKVRRLYGAKNEKI</sequence>
<evidence type="ECO:0000256" key="5">
    <source>
        <dbReference type="ARBA" id="ARBA00023163"/>
    </source>
</evidence>
<dbReference type="GO" id="GO:0003677">
    <property type="term" value="F:DNA binding"/>
    <property type="evidence" value="ECO:0007669"/>
    <property type="project" value="UniProtKB-KW"/>
</dbReference>
<dbReference type="NCBIfam" id="TIGR02937">
    <property type="entry name" value="sigma70-ECF"/>
    <property type="match status" value="1"/>
</dbReference>
<dbReference type="Gene3D" id="1.10.10.10">
    <property type="entry name" value="Winged helix-like DNA-binding domain superfamily/Winged helix DNA-binding domain"/>
    <property type="match status" value="1"/>
</dbReference>
<dbReference type="AlphaFoldDB" id="A0A2W1N3W0"/>
<name>A0A2W1N3W0_9FLAO</name>
<keyword evidence="9" id="KW-1185">Reference proteome</keyword>
<dbReference type="PANTHER" id="PTHR43133:SF52">
    <property type="entry name" value="ECF RNA POLYMERASE SIGMA FACTOR SIGL"/>
    <property type="match status" value="1"/>
</dbReference>
<evidence type="ECO:0000259" key="7">
    <source>
        <dbReference type="Pfam" id="PF08281"/>
    </source>
</evidence>
<gene>
    <name evidence="8" type="ORF">DNU06_00090</name>
</gene>
<keyword evidence="2" id="KW-0805">Transcription regulation</keyword>
<dbReference type="Gene3D" id="1.10.1740.10">
    <property type="match status" value="1"/>
</dbReference>
<feature type="domain" description="RNA polymerase sigma factor 70 region 4 type 2" evidence="7">
    <location>
        <begin position="130"/>
        <end position="180"/>
    </location>
</feature>
<dbReference type="InterPro" id="IPR013324">
    <property type="entry name" value="RNA_pol_sigma_r3/r4-like"/>
</dbReference>
<feature type="domain" description="RNA polymerase sigma-70 region 2" evidence="6">
    <location>
        <begin position="31"/>
        <end position="98"/>
    </location>
</feature>
<dbReference type="PANTHER" id="PTHR43133">
    <property type="entry name" value="RNA POLYMERASE ECF-TYPE SIGMA FACTO"/>
    <property type="match status" value="1"/>
</dbReference>
<dbReference type="InterPro" id="IPR014284">
    <property type="entry name" value="RNA_pol_sigma-70_dom"/>
</dbReference>
<reference evidence="8 9" key="1">
    <citation type="submission" date="2018-06" db="EMBL/GenBank/DDBJ databases">
        <title>The draft genome sequence of Crocinitomix sp. SM1701.</title>
        <authorList>
            <person name="Zhang X."/>
        </authorList>
    </citation>
    <scope>NUCLEOTIDE SEQUENCE [LARGE SCALE GENOMIC DNA]</scope>
    <source>
        <strain evidence="8 9">SM1701</strain>
    </source>
</reference>
<dbReference type="InterPro" id="IPR013249">
    <property type="entry name" value="RNA_pol_sigma70_r4_t2"/>
</dbReference>
<keyword evidence="3" id="KW-0731">Sigma factor</keyword>
<accession>A0A2W1N3W0</accession>
<evidence type="ECO:0000259" key="6">
    <source>
        <dbReference type="Pfam" id="PF04542"/>
    </source>
</evidence>
<comment type="similarity">
    <text evidence="1">Belongs to the sigma-70 factor family. ECF subfamily.</text>
</comment>
<protein>
    <recommendedName>
        <fullName evidence="10">RNA polymerase</fullName>
    </recommendedName>
</protein>
<dbReference type="GO" id="GO:0006352">
    <property type="term" value="P:DNA-templated transcription initiation"/>
    <property type="evidence" value="ECO:0007669"/>
    <property type="project" value="InterPro"/>
</dbReference>
<dbReference type="SUPFAM" id="SSF88946">
    <property type="entry name" value="Sigma2 domain of RNA polymerase sigma factors"/>
    <property type="match status" value="1"/>
</dbReference>
<dbReference type="GO" id="GO:0016987">
    <property type="term" value="F:sigma factor activity"/>
    <property type="evidence" value="ECO:0007669"/>
    <property type="project" value="UniProtKB-KW"/>
</dbReference>
<dbReference type="InterPro" id="IPR007627">
    <property type="entry name" value="RNA_pol_sigma70_r2"/>
</dbReference>
<keyword evidence="4" id="KW-0238">DNA-binding</keyword>